<gene>
    <name evidence="1" type="ORF">SDC9_30495</name>
</gene>
<dbReference type="EMBL" id="VSSQ01000191">
    <property type="protein sequence ID" value="MPL84530.1"/>
    <property type="molecule type" value="Genomic_DNA"/>
</dbReference>
<proteinExistence type="predicted"/>
<reference evidence="1" key="1">
    <citation type="submission" date="2019-08" db="EMBL/GenBank/DDBJ databases">
        <authorList>
            <person name="Kucharzyk K."/>
            <person name="Murdoch R.W."/>
            <person name="Higgins S."/>
            <person name="Loffler F."/>
        </authorList>
    </citation>
    <scope>NUCLEOTIDE SEQUENCE</scope>
</reference>
<dbReference type="AlphaFoldDB" id="A0A644UZN0"/>
<name>A0A644UZN0_9ZZZZ</name>
<sequence length="136" mass="15490">MGKIKRTFTLDEDLAELLDIKIDNKSGLVNDLLKVVLFGEDEEEKILAEIEDLSKKLKVKKNKLCKIRDKKRKEEKLIAPVEKVLKWAEEVSPLNEITGERKPLLAPNIRNVCKNYSADCDLAVSKLKKLGYNILG</sequence>
<comment type="caution">
    <text evidence="1">The sequence shown here is derived from an EMBL/GenBank/DDBJ whole genome shotgun (WGS) entry which is preliminary data.</text>
</comment>
<accession>A0A644UZN0</accession>
<organism evidence="1">
    <name type="scientific">bioreactor metagenome</name>
    <dbReference type="NCBI Taxonomy" id="1076179"/>
    <lineage>
        <taxon>unclassified sequences</taxon>
        <taxon>metagenomes</taxon>
        <taxon>ecological metagenomes</taxon>
    </lineage>
</organism>
<evidence type="ECO:0000313" key="1">
    <source>
        <dbReference type="EMBL" id="MPL84530.1"/>
    </source>
</evidence>
<protein>
    <submittedName>
        <fullName evidence="1">Uncharacterized protein</fullName>
    </submittedName>
</protein>